<dbReference type="AlphaFoldDB" id="A0AAV3PGY1"/>
<dbReference type="EMBL" id="BAABME010001611">
    <property type="protein sequence ID" value="GAA0150541.1"/>
    <property type="molecule type" value="Genomic_DNA"/>
</dbReference>
<name>A0AAV3PGY1_LITER</name>
<accession>A0AAV3PGY1</accession>
<proteinExistence type="predicted"/>
<reference evidence="1 2" key="1">
    <citation type="submission" date="2024-01" db="EMBL/GenBank/DDBJ databases">
        <title>The complete chloroplast genome sequence of Lithospermum erythrorhizon: insights into the phylogenetic relationship among Boraginaceae species and the maternal lineages of purple gromwells.</title>
        <authorList>
            <person name="Okada T."/>
            <person name="Watanabe K."/>
        </authorList>
    </citation>
    <scope>NUCLEOTIDE SEQUENCE [LARGE SCALE GENOMIC DNA]</scope>
</reference>
<comment type="caution">
    <text evidence="1">The sequence shown here is derived from an EMBL/GenBank/DDBJ whole genome shotgun (WGS) entry which is preliminary data.</text>
</comment>
<organism evidence="1 2">
    <name type="scientific">Lithospermum erythrorhizon</name>
    <name type="common">Purple gromwell</name>
    <name type="synonym">Lithospermum officinale var. erythrorhizon</name>
    <dbReference type="NCBI Taxonomy" id="34254"/>
    <lineage>
        <taxon>Eukaryota</taxon>
        <taxon>Viridiplantae</taxon>
        <taxon>Streptophyta</taxon>
        <taxon>Embryophyta</taxon>
        <taxon>Tracheophyta</taxon>
        <taxon>Spermatophyta</taxon>
        <taxon>Magnoliopsida</taxon>
        <taxon>eudicotyledons</taxon>
        <taxon>Gunneridae</taxon>
        <taxon>Pentapetalae</taxon>
        <taxon>asterids</taxon>
        <taxon>lamiids</taxon>
        <taxon>Boraginales</taxon>
        <taxon>Boraginaceae</taxon>
        <taxon>Boraginoideae</taxon>
        <taxon>Lithospermeae</taxon>
        <taxon>Lithospermum</taxon>
    </lineage>
</organism>
<evidence type="ECO:0000313" key="1">
    <source>
        <dbReference type="EMBL" id="GAA0150541.1"/>
    </source>
</evidence>
<gene>
    <name evidence="1" type="ORF">LIER_09465</name>
</gene>
<dbReference type="Proteomes" id="UP001454036">
    <property type="component" value="Unassembled WGS sequence"/>
</dbReference>
<keyword evidence="2" id="KW-1185">Reference proteome</keyword>
<evidence type="ECO:0000313" key="2">
    <source>
        <dbReference type="Proteomes" id="UP001454036"/>
    </source>
</evidence>
<protein>
    <submittedName>
        <fullName evidence="1">Uncharacterized protein</fullName>
    </submittedName>
</protein>
<sequence length="107" mass="12279">MSKNDYLKVNGNDDEKCKVCVKAKMPKKPFKKVERKTELLELVHLDICELNELYTRNGKSMRHAYVREEIGNGVVNMIYVKTGDNLTDPLTKSLSRKMVKGMATRMA</sequence>